<sequence>MGKVALIQNQVYMSYSTKSDIRPLLEGFDSIESEDIILYTAHNIPRLKFDLTDMDITMVIFTSNSLSENIIRGEVESEPFKRSFEEFLSKGKGCLILHQLNSIPKGVFDPFTAYNFLPIEAPKAVRRKEDPIKGDLRNSILSEAHPVFHYPNNVSLEELKQYCMRKKGLYWHYLDDSHCSVEWETLLHDENEAQTRRALLMATRETSKYRVVISSLNLDWQQETVLLENIIKFVSDGKCNTAILRDSTYKSMAFEFFLETLSSLNYRYQEYDLSTINQIEEFKKQIMKGTHSIVVLGPTHLDVENEKQEKLKEIEHFLQEYIVSGNIKYIGIESNDLNLKQFFVAGREKSALRILQDTEFKIHGILKEGNYIDDSFWSTVDTLKTHKALEKRNVSYTKFTSDFVKPILDKEKERDSFNGLLVPTSALLWLRANYGDDQERLQSTVDWMKKALLSGEEAESECIVAYNTFLEQGIETELATKQLKRLIRGKDLTNCNEIEIIHYIKAAILLRDIQLIKQFVITLEAKKNSENLWIDISVSATILNLLLEALVVLKEHEEDTKDIEKTIENLVFPTIIYIQKLSNRNNGVLENYFHWDNKANTTLKCISAILNLEDLMDIPVTEMVQSLISYSRTSNQILDNKTAFKVIDDYKNDMSALTKKNKQLEERVQAEVEKQKGLEEEKESLLNMNNRLTNMNLEYDEQIRKNDFQLNFWKIVIILGVTSLITLLFAVIYLFNYPKIYVDIIEFYKQYSINLPAVIGTIFTLLVGVTTTNYFRKKRNTTGMWEGKK</sequence>
<keyword evidence="2" id="KW-1133">Transmembrane helix</keyword>
<evidence type="ECO:0000313" key="4">
    <source>
        <dbReference type="Proteomes" id="UP001175097"/>
    </source>
</evidence>
<name>A0ABT8JWJ0_9BACL</name>
<reference evidence="3" key="1">
    <citation type="submission" date="2023-03" db="EMBL/GenBank/DDBJ databases">
        <title>MT1 and MT2 Draft Genomes of Novel Species.</title>
        <authorList>
            <person name="Venkateswaran K."/>
        </authorList>
    </citation>
    <scope>NUCLEOTIDE SEQUENCE</scope>
    <source>
        <strain evidence="3">F6_3S_P_2</strain>
    </source>
</reference>
<keyword evidence="2" id="KW-0812">Transmembrane</keyword>
<evidence type="ECO:0000256" key="1">
    <source>
        <dbReference type="SAM" id="Coils"/>
    </source>
</evidence>
<dbReference type="RefSeq" id="WP_301245914.1">
    <property type="nucleotide sequence ID" value="NZ_JAROCC010000024.1"/>
</dbReference>
<protein>
    <submittedName>
        <fullName evidence="3">Uncharacterized protein</fullName>
    </submittedName>
</protein>
<accession>A0ABT8JWJ0</accession>
<comment type="caution">
    <text evidence="3">The sequence shown here is derived from an EMBL/GenBank/DDBJ whole genome shotgun (WGS) entry which is preliminary data.</text>
</comment>
<feature type="transmembrane region" description="Helical" evidence="2">
    <location>
        <begin position="755"/>
        <end position="775"/>
    </location>
</feature>
<dbReference type="Proteomes" id="UP001175097">
    <property type="component" value="Unassembled WGS sequence"/>
</dbReference>
<evidence type="ECO:0000313" key="3">
    <source>
        <dbReference type="EMBL" id="MDN4609232.1"/>
    </source>
</evidence>
<organism evidence="3 4">
    <name type="scientific">Sporosarcina highlanderae</name>
    <dbReference type="NCBI Taxonomy" id="3035916"/>
    <lineage>
        <taxon>Bacteria</taxon>
        <taxon>Bacillati</taxon>
        <taxon>Bacillota</taxon>
        <taxon>Bacilli</taxon>
        <taxon>Bacillales</taxon>
        <taxon>Caryophanaceae</taxon>
        <taxon>Sporosarcina</taxon>
    </lineage>
</organism>
<keyword evidence="1" id="KW-0175">Coiled coil</keyword>
<dbReference type="EMBL" id="JAROCC010000024">
    <property type="protein sequence ID" value="MDN4609232.1"/>
    <property type="molecule type" value="Genomic_DNA"/>
</dbReference>
<gene>
    <name evidence="3" type="ORF">P5G49_17355</name>
</gene>
<feature type="transmembrane region" description="Helical" evidence="2">
    <location>
        <begin position="712"/>
        <end position="735"/>
    </location>
</feature>
<evidence type="ECO:0000256" key="2">
    <source>
        <dbReference type="SAM" id="Phobius"/>
    </source>
</evidence>
<keyword evidence="4" id="KW-1185">Reference proteome</keyword>
<proteinExistence type="predicted"/>
<feature type="coiled-coil region" evidence="1">
    <location>
        <begin position="647"/>
        <end position="705"/>
    </location>
</feature>
<keyword evidence="2" id="KW-0472">Membrane</keyword>